<sequence>MKAVEERTESGGDSKKGERECAHCLVGVAAAMSGEGGRGERHRRWSRSALPMLPLLRGWRGRVDLAGQLPSSP</sequence>
<dbReference type="Proteomes" id="UP000000763">
    <property type="component" value="Chromosome 6"/>
</dbReference>
<protein>
    <submittedName>
        <fullName evidence="1">Uncharacterized protein</fullName>
    </submittedName>
</protein>
<proteinExistence type="predicted"/>
<evidence type="ECO:0000313" key="2">
    <source>
        <dbReference type="Proteomes" id="UP000000763"/>
    </source>
</evidence>
<dbReference type="AlphaFoldDB" id="Q5VME6"/>
<reference evidence="2" key="2">
    <citation type="journal article" date="2008" name="Nucleic Acids Res.">
        <title>The rice annotation project database (RAP-DB): 2008 update.</title>
        <authorList>
            <consortium name="The rice annotation project (RAP)"/>
        </authorList>
    </citation>
    <scope>GENOME REANNOTATION</scope>
    <source>
        <strain evidence="2">cv. Nipponbare</strain>
    </source>
</reference>
<accession>Q5VME6</accession>
<reference evidence="2" key="1">
    <citation type="journal article" date="2005" name="Nature">
        <title>The map-based sequence of the rice genome.</title>
        <authorList>
            <consortium name="International rice genome sequencing project (IRGSP)"/>
            <person name="Matsumoto T."/>
            <person name="Wu J."/>
            <person name="Kanamori H."/>
            <person name="Katayose Y."/>
            <person name="Fujisawa M."/>
            <person name="Namiki N."/>
            <person name="Mizuno H."/>
            <person name="Yamamoto K."/>
            <person name="Antonio B.A."/>
            <person name="Baba T."/>
            <person name="Sakata K."/>
            <person name="Nagamura Y."/>
            <person name="Aoki H."/>
            <person name="Arikawa K."/>
            <person name="Arita K."/>
            <person name="Bito T."/>
            <person name="Chiden Y."/>
            <person name="Fujitsuka N."/>
            <person name="Fukunaka R."/>
            <person name="Hamada M."/>
            <person name="Harada C."/>
            <person name="Hayashi A."/>
            <person name="Hijishita S."/>
            <person name="Honda M."/>
            <person name="Hosokawa S."/>
            <person name="Ichikawa Y."/>
            <person name="Idonuma A."/>
            <person name="Iijima M."/>
            <person name="Ikeda M."/>
            <person name="Ikeno M."/>
            <person name="Ito K."/>
            <person name="Ito S."/>
            <person name="Ito T."/>
            <person name="Ito Y."/>
            <person name="Ito Y."/>
            <person name="Iwabuchi A."/>
            <person name="Kamiya K."/>
            <person name="Karasawa W."/>
            <person name="Kurita K."/>
            <person name="Katagiri S."/>
            <person name="Kikuta A."/>
            <person name="Kobayashi H."/>
            <person name="Kobayashi N."/>
            <person name="Machita K."/>
            <person name="Maehara T."/>
            <person name="Masukawa M."/>
            <person name="Mizubayashi T."/>
            <person name="Mukai Y."/>
            <person name="Nagasaki H."/>
            <person name="Nagata Y."/>
            <person name="Naito S."/>
            <person name="Nakashima M."/>
            <person name="Nakama Y."/>
            <person name="Nakamichi Y."/>
            <person name="Nakamura M."/>
            <person name="Meguro A."/>
            <person name="Negishi M."/>
            <person name="Ohta I."/>
            <person name="Ohta T."/>
            <person name="Okamoto M."/>
            <person name="Ono N."/>
            <person name="Saji S."/>
            <person name="Sakaguchi M."/>
            <person name="Sakai K."/>
            <person name="Shibata M."/>
            <person name="Shimokawa T."/>
            <person name="Song J."/>
            <person name="Takazaki Y."/>
            <person name="Terasawa K."/>
            <person name="Tsugane M."/>
            <person name="Tsuji K."/>
            <person name="Ueda S."/>
            <person name="Waki K."/>
            <person name="Yamagata H."/>
            <person name="Yamamoto M."/>
            <person name="Yamamoto S."/>
            <person name="Yamane H."/>
            <person name="Yoshiki S."/>
            <person name="Yoshihara R."/>
            <person name="Yukawa K."/>
            <person name="Zhong H."/>
            <person name="Yano M."/>
            <person name="Yuan Q."/>
            <person name="Ouyang S."/>
            <person name="Liu J."/>
            <person name="Jones K.M."/>
            <person name="Gansberger K."/>
            <person name="Moffat K."/>
            <person name="Hill J."/>
            <person name="Bera J."/>
            <person name="Fadrosh D."/>
            <person name="Jin S."/>
            <person name="Johri S."/>
            <person name="Kim M."/>
            <person name="Overton L."/>
            <person name="Reardon M."/>
            <person name="Tsitrin T."/>
            <person name="Vuong H."/>
            <person name="Weaver B."/>
            <person name="Ciecko A."/>
            <person name="Tallon L."/>
            <person name="Jackson J."/>
            <person name="Pai G."/>
            <person name="Aken S.V."/>
            <person name="Utterback T."/>
            <person name="Reidmuller S."/>
            <person name="Feldblyum T."/>
            <person name="Hsiao J."/>
            <person name="Zismann V."/>
            <person name="Iobst S."/>
            <person name="de Vazeille A.R."/>
            <person name="Buell C.R."/>
            <person name="Ying K."/>
            <person name="Li Y."/>
            <person name="Lu T."/>
            <person name="Huang Y."/>
            <person name="Zhao Q."/>
            <person name="Feng Q."/>
            <person name="Zhang L."/>
            <person name="Zhu J."/>
            <person name="Weng Q."/>
            <person name="Mu J."/>
            <person name="Lu Y."/>
            <person name="Fan D."/>
            <person name="Liu Y."/>
            <person name="Guan J."/>
            <person name="Zhang Y."/>
            <person name="Yu S."/>
            <person name="Liu X."/>
            <person name="Zhang Y."/>
            <person name="Hong G."/>
            <person name="Han B."/>
            <person name="Choisne N."/>
            <person name="Demange N."/>
            <person name="Orjeda G."/>
            <person name="Samain S."/>
            <person name="Cattolico L."/>
            <person name="Pelletier E."/>
            <person name="Couloux A."/>
            <person name="Segurens B."/>
            <person name="Wincker P."/>
            <person name="D'Hont A."/>
            <person name="Scarpelli C."/>
            <person name="Weissenbach J."/>
            <person name="Salanoubat M."/>
            <person name="Quetier F."/>
            <person name="Yu Y."/>
            <person name="Kim H.R."/>
            <person name="Rambo T."/>
            <person name="Currie J."/>
            <person name="Collura K."/>
            <person name="Luo M."/>
            <person name="Yang T."/>
            <person name="Ammiraju J.S.S."/>
            <person name="Engler F."/>
            <person name="Soderlund C."/>
            <person name="Wing R.A."/>
            <person name="Palmer L.E."/>
            <person name="de la Bastide M."/>
            <person name="Spiegel L."/>
            <person name="Nascimento L."/>
            <person name="Zutavern T."/>
            <person name="O'Shaughnessy A."/>
            <person name="Dike S."/>
            <person name="Dedhia N."/>
            <person name="Preston R."/>
            <person name="Balija V."/>
            <person name="McCombie W.R."/>
            <person name="Chow T."/>
            <person name="Chen H."/>
            <person name="Chung M."/>
            <person name="Chen C."/>
            <person name="Shaw J."/>
            <person name="Wu H."/>
            <person name="Hsiao K."/>
            <person name="Chao Y."/>
            <person name="Chu M."/>
            <person name="Cheng C."/>
            <person name="Hour A."/>
            <person name="Lee P."/>
            <person name="Lin S."/>
            <person name="Lin Y."/>
            <person name="Liou J."/>
            <person name="Liu S."/>
            <person name="Hsing Y."/>
            <person name="Raghuvanshi S."/>
            <person name="Mohanty A."/>
            <person name="Bharti A.K."/>
            <person name="Gaur A."/>
            <person name="Gupta V."/>
            <person name="Kumar D."/>
            <person name="Ravi V."/>
            <person name="Vij S."/>
            <person name="Kapur A."/>
            <person name="Khurana P."/>
            <person name="Khurana P."/>
            <person name="Khurana J.P."/>
            <person name="Tyagi A.K."/>
            <person name="Gaikwad K."/>
            <person name="Singh A."/>
            <person name="Dalal V."/>
            <person name="Srivastava S."/>
            <person name="Dixit A."/>
            <person name="Pal A.K."/>
            <person name="Ghazi I.A."/>
            <person name="Yadav M."/>
            <person name="Pandit A."/>
            <person name="Bhargava A."/>
            <person name="Sureshbabu K."/>
            <person name="Batra K."/>
            <person name="Sharma T.R."/>
            <person name="Mohapatra T."/>
            <person name="Singh N.K."/>
            <person name="Messing J."/>
            <person name="Nelson A.B."/>
            <person name="Fuks G."/>
            <person name="Kavchok S."/>
            <person name="Keizer G."/>
            <person name="Linton E."/>
            <person name="Llaca V."/>
            <person name="Song R."/>
            <person name="Tanyolac B."/>
            <person name="Young S."/>
            <person name="Ho-Il K."/>
            <person name="Hahn J.H."/>
            <person name="Sangsakoo G."/>
            <person name="Vanavichit A."/>
            <person name="de Mattos Luiz.A.T."/>
            <person name="Zimmer P.D."/>
            <person name="Malone G."/>
            <person name="Dellagostin O."/>
            <person name="de Oliveira A.C."/>
            <person name="Bevan M."/>
            <person name="Bancroft I."/>
            <person name="Minx P."/>
            <person name="Cordum H."/>
            <person name="Wilson R."/>
            <person name="Cheng Z."/>
            <person name="Jin W."/>
            <person name="Jiang J."/>
            <person name="Leong S.A."/>
            <person name="Iwama H."/>
            <person name="Gojobori T."/>
            <person name="Itoh T."/>
            <person name="Niimura Y."/>
            <person name="Fujii Y."/>
            <person name="Habara T."/>
            <person name="Sakai H."/>
            <person name="Sato Y."/>
            <person name="Wilson G."/>
            <person name="Kumar K."/>
            <person name="McCouch S."/>
            <person name="Juretic N."/>
            <person name="Hoen D."/>
            <person name="Wright S."/>
            <person name="Bruskiewich R."/>
            <person name="Bureau T."/>
            <person name="Miyao A."/>
            <person name="Hirochika H."/>
            <person name="Nishikawa T."/>
            <person name="Kadowaki K."/>
            <person name="Sugiura M."/>
            <person name="Burr B."/>
            <person name="Sasaki T."/>
        </authorList>
    </citation>
    <scope>NUCLEOTIDE SEQUENCE [LARGE SCALE GENOMIC DNA]</scope>
    <source>
        <strain evidence="2">cv. Nipponbare</strain>
    </source>
</reference>
<organism evidence="1 2">
    <name type="scientific">Oryza sativa subsp. japonica</name>
    <name type="common">Rice</name>
    <dbReference type="NCBI Taxonomy" id="39947"/>
    <lineage>
        <taxon>Eukaryota</taxon>
        <taxon>Viridiplantae</taxon>
        <taxon>Streptophyta</taxon>
        <taxon>Embryophyta</taxon>
        <taxon>Tracheophyta</taxon>
        <taxon>Spermatophyta</taxon>
        <taxon>Magnoliopsida</taxon>
        <taxon>Liliopsida</taxon>
        <taxon>Poales</taxon>
        <taxon>Poaceae</taxon>
        <taxon>BOP clade</taxon>
        <taxon>Oryzoideae</taxon>
        <taxon>Oryzeae</taxon>
        <taxon>Oryzinae</taxon>
        <taxon>Oryza</taxon>
        <taxon>Oryza sativa</taxon>
    </lineage>
</organism>
<evidence type="ECO:0000313" key="1">
    <source>
        <dbReference type="EMBL" id="BAD69379.1"/>
    </source>
</evidence>
<gene>
    <name evidence="1" type="primary">B1026E06.2</name>
</gene>
<dbReference type="EMBL" id="AP006860">
    <property type="protein sequence ID" value="BAD69379.1"/>
    <property type="molecule type" value="Genomic_DNA"/>
</dbReference>
<name>Q5VME6_ORYSJ</name>